<dbReference type="CDD" id="cd18138">
    <property type="entry name" value="HLD_clamp_pol_III_delta"/>
    <property type="match status" value="1"/>
</dbReference>
<dbReference type="GO" id="GO:0003677">
    <property type="term" value="F:DNA binding"/>
    <property type="evidence" value="ECO:0007669"/>
    <property type="project" value="InterPro"/>
</dbReference>
<evidence type="ECO:0000256" key="8">
    <source>
        <dbReference type="ARBA" id="ARBA00049244"/>
    </source>
</evidence>
<dbReference type="InterPro" id="IPR008921">
    <property type="entry name" value="DNA_pol3_clamp-load_cplx_C"/>
</dbReference>
<proteinExistence type="inferred from homology"/>
<dbReference type="PANTHER" id="PTHR34388:SF1">
    <property type="entry name" value="DNA POLYMERASE III SUBUNIT DELTA"/>
    <property type="match status" value="1"/>
</dbReference>
<comment type="similarity">
    <text evidence="7">Belongs to the DNA polymerase HolA subunit family.</text>
</comment>
<dbReference type="Pfam" id="PF06144">
    <property type="entry name" value="DNA_pol3_delta"/>
    <property type="match status" value="1"/>
</dbReference>
<dbReference type="InterPro" id="IPR005790">
    <property type="entry name" value="DNA_polIII_delta"/>
</dbReference>
<dbReference type="SUPFAM" id="SSF48019">
    <property type="entry name" value="post-AAA+ oligomerization domain-like"/>
    <property type="match status" value="1"/>
</dbReference>
<comment type="catalytic activity">
    <reaction evidence="8">
        <text>DNA(n) + a 2'-deoxyribonucleoside 5'-triphosphate = DNA(n+1) + diphosphate</text>
        <dbReference type="Rhea" id="RHEA:22508"/>
        <dbReference type="Rhea" id="RHEA-COMP:17339"/>
        <dbReference type="Rhea" id="RHEA-COMP:17340"/>
        <dbReference type="ChEBI" id="CHEBI:33019"/>
        <dbReference type="ChEBI" id="CHEBI:61560"/>
        <dbReference type="ChEBI" id="CHEBI:173112"/>
        <dbReference type="EC" id="2.7.7.7"/>
    </reaction>
</comment>
<accession>A0A9E5MJF0</accession>
<comment type="caution">
    <text evidence="12">The sequence shown here is derived from an EMBL/GenBank/DDBJ whole genome shotgun (WGS) entry which is preliminary data.</text>
</comment>
<organism evidence="12 13">
    <name type="scientific">Pseudomaricurvus hydrocarbonicus</name>
    <dbReference type="NCBI Taxonomy" id="1470433"/>
    <lineage>
        <taxon>Bacteria</taxon>
        <taxon>Pseudomonadati</taxon>
        <taxon>Pseudomonadota</taxon>
        <taxon>Gammaproteobacteria</taxon>
        <taxon>Cellvibrionales</taxon>
        <taxon>Cellvibrionaceae</taxon>
        <taxon>Pseudomaricurvus</taxon>
    </lineage>
</organism>
<gene>
    <name evidence="12" type="ORF">G8770_05630</name>
</gene>
<dbReference type="InterPro" id="IPR048466">
    <property type="entry name" value="DNA_pol3_delta-like_C"/>
</dbReference>
<reference evidence="12" key="1">
    <citation type="submission" date="2020-03" db="EMBL/GenBank/DDBJ databases">
        <authorList>
            <person name="Guo F."/>
        </authorList>
    </citation>
    <scope>NUCLEOTIDE SEQUENCE</scope>
    <source>
        <strain evidence="12">JCM 30134</strain>
    </source>
</reference>
<evidence type="ECO:0000313" key="13">
    <source>
        <dbReference type="Proteomes" id="UP000787472"/>
    </source>
</evidence>
<evidence type="ECO:0000256" key="9">
    <source>
        <dbReference type="NCBIfam" id="TIGR01128"/>
    </source>
</evidence>
<dbReference type="RefSeq" id="WP_167182976.1">
    <property type="nucleotide sequence ID" value="NZ_JAAONZ010000003.1"/>
</dbReference>
<dbReference type="EMBL" id="JAAONZ010000003">
    <property type="protein sequence ID" value="NHO65019.1"/>
    <property type="molecule type" value="Genomic_DNA"/>
</dbReference>
<evidence type="ECO:0000256" key="7">
    <source>
        <dbReference type="ARBA" id="ARBA00034754"/>
    </source>
</evidence>
<dbReference type="GO" id="GO:0009360">
    <property type="term" value="C:DNA polymerase III complex"/>
    <property type="evidence" value="ECO:0007669"/>
    <property type="project" value="UniProtKB-UniRule"/>
</dbReference>
<evidence type="ECO:0000259" key="11">
    <source>
        <dbReference type="Pfam" id="PF21694"/>
    </source>
</evidence>
<protein>
    <recommendedName>
        <fullName evidence="2 9">DNA polymerase III subunit delta</fullName>
        <ecNumber evidence="1 9">2.7.7.7</ecNumber>
    </recommendedName>
</protein>
<name>A0A9E5MJF0_9GAMM</name>
<dbReference type="Gene3D" id="3.40.50.300">
    <property type="entry name" value="P-loop containing nucleotide triphosphate hydrolases"/>
    <property type="match status" value="1"/>
</dbReference>
<evidence type="ECO:0000256" key="6">
    <source>
        <dbReference type="ARBA" id="ARBA00022932"/>
    </source>
</evidence>
<evidence type="ECO:0000256" key="5">
    <source>
        <dbReference type="ARBA" id="ARBA00022705"/>
    </source>
</evidence>
<keyword evidence="13" id="KW-1185">Reference proteome</keyword>
<evidence type="ECO:0000256" key="3">
    <source>
        <dbReference type="ARBA" id="ARBA00022679"/>
    </source>
</evidence>
<keyword evidence="6" id="KW-0239">DNA-directed DNA polymerase</keyword>
<keyword evidence="4" id="KW-0548">Nucleotidyltransferase</keyword>
<evidence type="ECO:0000256" key="4">
    <source>
        <dbReference type="ARBA" id="ARBA00022695"/>
    </source>
</evidence>
<dbReference type="AlphaFoldDB" id="A0A9E5MJF0"/>
<keyword evidence="5" id="KW-0235">DNA replication</keyword>
<dbReference type="Gene3D" id="1.20.272.10">
    <property type="match status" value="1"/>
</dbReference>
<feature type="domain" description="DNA polymerase III delta N-terminal" evidence="10">
    <location>
        <begin position="21"/>
        <end position="137"/>
    </location>
</feature>
<evidence type="ECO:0000259" key="10">
    <source>
        <dbReference type="Pfam" id="PF06144"/>
    </source>
</evidence>
<dbReference type="EC" id="2.7.7.7" evidence="1 9"/>
<sequence>MAKLRLDQLNGALRKRLAPVYLISGDEPLLVQEACDLIRAAARQNGFTERELHHAEPNFDWDQLLTSANSLSLFAERKILEVRIDNGKPGDKGGKALTSFCERPPEDTLLLVIMPKLDGSSQRSKWFKAVEKVADFVQIWPIAAPQLPRWIDQRIQQAGMSASRDAIEMLAARIEGNLLAAAQEIEKLKLIAIDGQISAEMIAGAVADSARFDVFSLIDKALHGDARAAVRTLQGLKGEGTDATVILWALAREIRTLIQISHAMQQGQAFDRAAKSAGVWDKRKPLVQAATRRLKLTQLQMLLRKANGIDKAIKGLRNADAWDELMDLTLNLSGTFSLSPSVQKLTLAIT</sequence>
<feature type="domain" description="DNA polymerase III delta subunit-like C-terminal" evidence="11">
    <location>
        <begin position="213"/>
        <end position="315"/>
    </location>
</feature>
<dbReference type="InterPro" id="IPR027417">
    <property type="entry name" value="P-loop_NTPase"/>
</dbReference>
<evidence type="ECO:0000256" key="1">
    <source>
        <dbReference type="ARBA" id="ARBA00012417"/>
    </source>
</evidence>
<keyword evidence="3" id="KW-0808">Transferase</keyword>
<dbReference type="Proteomes" id="UP000787472">
    <property type="component" value="Unassembled WGS sequence"/>
</dbReference>
<evidence type="ECO:0000256" key="2">
    <source>
        <dbReference type="ARBA" id="ARBA00017703"/>
    </source>
</evidence>
<dbReference type="GO" id="GO:0003887">
    <property type="term" value="F:DNA-directed DNA polymerase activity"/>
    <property type="evidence" value="ECO:0007669"/>
    <property type="project" value="UniProtKB-UniRule"/>
</dbReference>
<dbReference type="InterPro" id="IPR010372">
    <property type="entry name" value="DNA_pol3_delta_N"/>
</dbReference>
<dbReference type="PANTHER" id="PTHR34388">
    <property type="entry name" value="DNA POLYMERASE III SUBUNIT DELTA"/>
    <property type="match status" value="1"/>
</dbReference>
<evidence type="ECO:0000313" key="12">
    <source>
        <dbReference type="EMBL" id="NHO65019.1"/>
    </source>
</evidence>
<dbReference type="GO" id="GO:0006261">
    <property type="term" value="P:DNA-templated DNA replication"/>
    <property type="evidence" value="ECO:0007669"/>
    <property type="project" value="TreeGrafter"/>
</dbReference>
<dbReference type="Gene3D" id="1.10.8.60">
    <property type="match status" value="1"/>
</dbReference>
<dbReference type="NCBIfam" id="TIGR01128">
    <property type="entry name" value="holA"/>
    <property type="match status" value="1"/>
</dbReference>
<dbReference type="Pfam" id="PF21694">
    <property type="entry name" value="DNA_pol3_delta_C"/>
    <property type="match status" value="1"/>
</dbReference>
<dbReference type="SUPFAM" id="SSF52540">
    <property type="entry name" value="P-loop containing nucleoside triphosphate hydrolases"/>
    <property type="match status" value="1"/>
</dbReference>